<organism evidence="2 3">
    <name type="scientific">Actinomyces slackii</name>
    <dbReference type="NCBI Taxonomy" id="52774"/>
    <lineage>
        <taxon>Bacteria</taxon>
        <taxon>Bacillati</taxon>
        <taxon>Actinomycetota</taxon>
        <taxon>Actinomycetes</taxon>
        <taxon>Actinomycetales</taxon>
        <taxon>Actinomycetaceae</taxon>
        <taxon>Actinomyces</taxon>
    </lineage>
</organism>
<sequence>MSGGSDTGDAGDTQRPDLEELPAWLAEVVVLAEHARAILRRQVAPIIGGCLVLVVAGWAGLPALPWAAGGMALAAGLIGMRNARAPQGADLRAGAWSGIVLLVLDMVVTPWGLGLLAGLHLGGGQRPLLHAATCTVIASAVGTAGLLARLVGPSGSSRRAGLGAWERTVPWVVVLALGAALVWLLTARLSWWWVGAIALGSEAGTLLTLRAGARAESRPAEAA</sequence>
<accession>A0A448KAA9</accession>
<protein>
    <submittedName>
        <fullName evidence="2">Uncharacterized protein</fullName>
    </submittedName>
</protein>
<evidence type="ECO:0000313" key="3">
    <source>
        <dbReference type="Proteomes" id="UP000276899"/>
    </source>
</evidence>
<dbReference type="Proteomes" id="UP000276899">
    <property type="component" value="Chromosome"/>
</dbReference>
<keyword evidence="1" id="KW-0812">Transmembrane</keyword>
<dbReference type="KEGG" id="asla:NCTC11923_00473"/>
<feature type="transmembrane region" description="Helical" evidence="1">
    <location>
        <begin position="168"/>
        <end position="185"/>
    </location>
</feature>
<feature type="transmembrane region" description="Helical" evidence="1">
    <location>
        <begin position="95"/>
        <end position="116"/>
    </location>
</feature>
<proteinExistence type="predicted"/>
<keyword evidence="1" id="KW-0472">Membrane</keyword>
<dbReference type="AlphaFoldDB" id="A0A448KAA9"/>
<reference evidence="2 3" key="1">
    <citation type="submission" date="2018-12" db="EMBL/GenBank/DDBJ databases">
        <authorList>
            <consortium name="Pathogen Informatics"/>
        </authorList>
    </citation>
    <scope>NUCLEOTIDE SEQUENCE [LARGE SCALE GENOMIC DNA]</scope>
    <source>
        <strain evidence="2 3">NCTC11923</strain>
    </source>
</reference>
<dbReference type="RefSeq" id="WP_026427105.1">
    <property type="nucleotide sequence ID" value="NZ_CBCRWE010000066.1"/>
</dbReference>
<keyword evidence="3" id="KW-1185">Reference proteome</keyword>
<feature type="transmembrane region" description="Helical" evidence="1">
    <location>
        <begin position="128"/>
        <end position="148"/>
    </location>
</feature>
<gene>
    <name evidence="2" type="ORF">NCTC11923_00473</name>
</gene>
<evidence type="ECO:0000256" key="1">
    <source>
        <dbReference type="SAM" id="Phobius"/>
    </source>
</evidence>
<keyword evidence="1" id="KW-1133">Transmembrane helix</keyword>
<feature type="transmembrane region" description="Helical" evidence="1">
    <location>
        <begin position="191"/>
        <end position="209"/>
    </location>
</feature>
<name>A0A448KAA9_9ACTO</name>
<feature type="transmembrane region" description="Helical" evidence="1">
    <location>
        <begin position="66"/>
        <end position="83"/>
    </location>
</feature>
<evidence type="ECO:0000313" key="2">
    <source>
        <dbReference type="EMBL" id="VEG73859.1"/>
    </source>
</evidence>
<dbReference type="EMBL" id="LR134363">
    <property type="protein sequence ID" value="VEG73859.1"/>
    <property type="molecule type" value="Genomic_DNA"/>
</dbReference>